<evidence type="ECO:0000256" key="6">
    <source>
        <dbReference type="ARBA" id="ARBA00022723"/>
    </source>
</evidence>
<dbReference type="Gene3D" id="3.90.580.10">
    <property type="entry name" value="Zinc finger, CHC2-type domain"/>
    <property type="match status" value="1"/>
</dbReference>
<reference evidence="14 15" key="1">
    <citation type="submission" date="2016-03" db="EMBL/GenBank/DDBJ databases">
        <title>Genome sequence of Mycoplasma gallinarum strain Mgn_IPT.</title>
        <authorList>
            <person name="Yacoub E."/>
            <person name="Sirand-Pugnet P."/>
            <person name="Barre A."/>
            <person name="Maurier F."/>
            <person name="Blanchard A."/>
            <person name="Ben Abdelmoumen B.M."/>
        </authorList>
    </citation>
    <scope>NUCLEOTIDE SEQUENCE [LARGE SCALE GENOMIC DNA]</scope>
    <source>
        <strain evidence="14 15">Mgn_IPT</strain>
    </source>
</reference>
<dbReference type="EMBL" id="LVLH01000035">
    <property type="protein sequence ID" value="OAB48840.1"/>
    <property type="molecule type" value="Genomic_DNA"/>
</dbReference>
<keyword evidence="8 12" id="KW-0862">Zinc</keyword>
<dbReference type="InterPro" id="IPR050219">
    <property type="entry name" value="DnaG_primase"/>
</dbReference>
<dbReference type="CDD" id="cd03364">
    <property type="entry name" value="TOPRIM_DnaG_primases"/>
    <property type="match status" value="1"/>
</dbReference>
<keyword evidence="2 12" id="KW-0639">Primosome</keyword>
<evidence type="ECO:0000256" key="4">
    <source>
        <dbReference type="ARBA" id="ARBA00022695"/>
    </source>
</evidence>
<dbReference type="AlphaFoldDB" id="A0A168RCJ8"/>
<comment type="catalytic activity">
    <reaction evidence="12">
        <text>ssDNA + n NTP = ssDNA/pppN(pN)n-1 hybrid + (n-1) diphosphate.</text>
        <dbReference type="EC" id="2.7.7.101"/>
    </reaction>
</comment>
<dbReference type="Gene3D" id="3.40.1360.10">
    <property type="match status" value="1"/>
</dbReference>
<dbReference type="InterPro" id="IPR030846">
    <property type="entry name" value="DnaG_bac"/>
</dbReference>
<keyword evidence="6 12" id="KW-0479">Metal-binding</keyword>
<evidence type="ECO:0000256" key="10">
    <source>
        <dbReference type="ARBA" id="ARBA00023125"/>
    </source>
</evidence>
<dbReference type="GO" id="GO:0008270">
    <property type="term" value="F:zinc ion binding"/>
    <property type="evidence" value="ECO:0007669"/>
    <property type="project" value="UniProtKB-UniRule"/>
</dbReference>
<keyword evidence="9" id="KW-0460">Magnesium</keyword>
<evidence type="ECO:0000256" key="5">
    <source>
        <dbReference type="ARBA" id="ARBA00022705"/>
    </source>
</evidence>
<comment type="cofactor">
    <cofactor evidence="12">
        <name>Zn(2+)</name>
        <dbReference type="ChEBI" id="CHEBI:29105"/>
    </cofactor>
    <text evidence="12">Binds 1 zinc ion per monomer.</text>
</comment>
<comment type="subunit">
    <text evidence="12">Monomer. Interacts with DnaB.</text>
</comment>
<dbReference type="Gene3D" id="3.90.980.10">
    <property type="entry name" value="DNA primase, catalytic core, N-terminal domain"/>
    <property type="match status" value="1"/>
</dbReference>
<comment type="domain">
    <text evidence="12">Contains an N-terminal zinc-binding domain, a central core domain that contains the primase activity, and a C-terminal DnaB-binding domain.</text>
</comment>
<dbReference type="GO" id="GO:0005737">
    <property type="term" value="C:cytoplasm"/>
    <property type="evidence" value="ECO:0007669"/>
    <property type="project" value="TreeGrafter"/>
</dbReference>
<evidence type="ECO:0000256" key="7">
    <source>
        <dbReference type="ARBA" id="ARBA00022771"/>
    </source>
</evidence>
<dbReference type="InterPro" id="IPR006171">
    <property type="entry name" value="TOPRIM_dom"/>
</dbReference>
<organism evidence="14 15">
    <name type="scientific">Mycoplasmopsis gallinarum</name>
    <dbReference type="NCBI Taxonomy" id="29557"/>
    <lineage>
        <taxon>Bacteria</taxon>
        <taxon>Bacillati</taxon>
        <taxon>Mycoplasmatota</taxon>
        <taxon>Mycoplasmoidales</taxon>
        <taxon>Metamycoplasmataceae</taxon>
        <taxon>Mycoplasmopsis</taxon>
    </lineage>
</organism>
<dbReference type="InterPro" id="IPR037068">
    <property type="entry name" value="DNA_primase_core_N_sf"/>
</dbReference>
<evidence type="ECO:0000256" key="3">
    <source>
        <dbReference type="ARBA" id="ARBA00022679"/>
    </source>
</evidence>
<keyword evidence="15" id="KW-1185">Reference proteome</keyword>
<dbReference type="HAMAP" id="MF_00974">
    <property type="entry name" value="DNA_primase_DnaG"/>
    <property type="match status" value="1"/>
</dbReference>
<dbReference type="GO" id="GO:1990077">
    <property type="term" value="C:primosome complex"/>
    <property type="evidence" value="ECO:0007669"/>
    <property type="project" value="UniProtKB-KW"/>
</dbReference>
<dbReference type="SUPFAM" id="SSF56731">
    <property type="entry name" value="DNA primase core"/>
    <property type="match status" value="1"/>
</dbReference>
<comment type="function">
    <text evidence="12">RNA polymerase that catalyzes the synthesis of short RNA molecules used as primers for DNA polymerase during DNA replication.</text>
</comment>
<dbReference type="Pfam" id="PF01807">
    <property type="entry name" value="Zn_ribbon_DnaG"/>
    <property type="match status" value="1"/>
</dbReference>
<dbReference type="PANTHER" id="PTHR30313">
    <property type="entry name" value="DNA PRIMASE"/>
    <property type="match status" value="1"/>
</dbReference>
<dbReference type="InterPro" id="IPR036977">
    <property type="entry name" value="DNA_primase_Znf_CHC2"/>
</dbReference>
<dbReference type="PATRIC" id="fig|29557.3.peg.403"/>
<dbReference type="FunFam" id="3.90.580.10:FF:000001">
    <property type="entry name" value="DNA primase"/>
    <property type="match status" value="1"/>
</dbReference>
<keyword evidence="7 12" id="KW-0863">Zinc-finger</keyword>
<dbReference type="PANTHER" id="PTHR30313:SF2">
    <property type="entry name" value="DNA PRIMASE"/>
    <property type="match status" value="1"/>
</dbReference>
<dbReference type="PROSITE" id="PS50880">
    <property type="entry name" value="TOPRIM"/>
    <property type="match status" value="1"/>
</dbReference>
<comment type="similarity">
    <text evidence="12">Belongs to the DnaG primase family.</text>
</comment>
<keyword evidence="10 12" id="KW-0238">DNA-binding</keyword>
<evidence type="ECO:0000313" key="15">
    <source>
        <dbReference type="Proteomes" id="UP000076983"/>
    </source>
</evidence>
<evidence type="ECO:0000256" key="12">
    <source>
        <dbReference type="HAMAP-Rule" id="MF_00974"/>
    </source>
</evidence>
<comment type="caution">
    <text evidence="14">The sequence shown here is derived from an EMBL/GenBank/DDBJ whole genome shotgun (WGS) entry which is preliminary data.</text>
</comment>
<dbReference type="SMART" id="SM00493">
    <property type="entry name" value="TOPRIM"/>
    <property type="match status" value="1"/>
</dbReference>
<dbReference type="Pfam" id="PF08275">
    <property type="entry name" value="DNAG_N"/>
    <property type="match status" value="1"/>
</dbReference>
<gene>
    <name evidence="12 14" type="primary">dnaG</name>
    <name evidence="14" type="ORF">MGALLINA_04110</name>
</gene>
<dbReference type="GO" id="GO:0003677">
    <property type="term" value="F:DNA binding"/>
    <property type="evidence" value="ECO:0007669"/>
    <property type="project" value="UniProtKB-KW"/>
</dbReference>
<dbReference type="STRING" id="29557.MGALLINA_04110"/>
<keyword evidence="11 12" id="KW-0804">Transcription</keyword>
<dbReference type="GO" id="GO:0000428">
    <property type="term" value="C:DNA-directed RNA polymerase complex"/>
    <property type="evidence" value="ECO:0007669"/>
    <property type="project" value="UniProtKB-KW"/>
</dbReference>
<dbReference type="RefSeq" id="WP_063626195.1">
    <property type="nucleotide sequence ID" value="NZ_LVLH01000035.1"/>
</dbReference>
<evidence type="ECO:0000313" key="14">
    <source>
        <dbReference type="EMBL" id="OAB48840.1"/>
    </source>
</evidence>
<name>A0A168RCJ8_9BACT</name>
<evidence type="ECO:0000259" key="13">
    <source>
        <dbReference type="PROSITE" id="PS50880"/>
    </source>
</evidence>
<feature type="zinc finger region" description="CHC2-type" evidence="12">
    <location>
        <begin position="38"/>
        <end position="62"/>
    </location>
</feature>
<evidence type="ECO:0000256" key="8">
    <source>
        <dbReference type="ARBA" id="ARBA00022833"/>
    </source>
</evidence>
<keyword evidence="3 12" id="KW-0808">Transferase</keyword>
<dbReference type="EC" id="2.7.7.101" evidence="12"/>
<dbReference type="Pfam" id="PF13155">
    <property type="entry name" value="Toprim_2"/>
    <property type="match status" value="1"/>
</dbReference>
<dbReference type="SUPFAM" id="SSF57783">
    <property type="entry name" value="Zinc beta-ribbon"/>
    <property type="match status" value="1"/>
</dbReference>
<proteinExistence type="inferred from homology"/>
<sequence>MKNISSLINEILSKADIVKIIEEYIQLKKNGRNYVAICPFHNDTSPSMQISQSKQIFKCFACGVGGNAIAFISKYKKIPFYSALNYLADKYGINYDSNLFEVNAQKIEYTEQQKKIIELLDRVNNFYKIKFQLDKTLVNEKLKKFAEKRQISEKIADRFNIGYADEKSFTDFFNDDLKENIDVFVGATLYDLNTKKLTFRNRVTFAIQNEEGHVVGFSARTLEKDEKPKYINSAETELFQKSKILYNFYNANQSLNNNTIIITEGFFDVIALYKAGFDNAVALMGTALTKNHLELLKNKQVILFLDGDSAGQNATYKSLLFLLENNILPKIVNNKSANDPDELYEKKGAEHLQKLLNKTITAFEFAFYYLINKHQIDFSQMSKNITGMESFINFKIELVEVLKYANDEMKMYFQAYFKNNFDFDLVIPKLNHTNQIYKIKKDQFTIGKKNINKNFSYKNNVVSYAKSNFNVIKEQEEMVNVLQTLFYMVLNHPDLYKIFYEMEYPRLQLNDGIQINLFLNNNDDWELFEDNESEGKEFLLAELYTRLMTNKFLKEEELTLLKMEYQNLFDSIPEQTKEIINSSYENAKIDNEKWYQEQLFELNTKQHLANFLKNEKSENDEKDLKEINKLKEERLLILKSALIDKIYNEIDRLTAILYKNIEKKYSADYTNEKMLKRTKDYRDKWEKIYSKK</sequence>
<dbReference type="OrthoDB" id="9803773at2"/>
<dbReference type="GO" id="GO:0003899">
    <property type="term" value="F:DNA-directed RNA polymerase activity"/>
    <property type="evidence" value="ECO:0007669"/>
    <property type="project" value="UniProtKB-UniRule"/>
</dbReference>
<protein>
    <recommendedName>
        <fullName evidence="12">DNA primase</fullName>
        <ecNumber evidence="12">2.7.7.101</ecNumber>
    </recommendedName>
</protein>
<dbReference type="InterPro" id="IPR034151">
    <property type="entry name" value="TOPRIM_DnaG_bac"/>
</dbReference>
<dbReference type="InterPro" id="IPR006295">
    <property type="entry name" value="DNA_primase_DnaG"/>
</dbReference>
<dbReference type="NCBIfam" id="TIGR01391">
    <property type="entry name" value="dnaG"/>
    <property type="match status" value="1"/>
</dbReference>
<dbReference type="InterPro" id="IPR013264">
    <property type="entry name" value="DNAG_N"/>
</dbReference>
<keyword evidence="5 12" id="KW-0235">DNA replication</keyword>
<evidence type="ECO:0000256" key="9">
    <source>
        <dbReference type="ARBA" id="ARBA00022842"/>
    </source>
</evidence>
<evidence type="ECO:0000256" key="2">
    <source>
        <dbReference type="ARBA" id="ARBA00022515"/>
    </source>
</evidence>
<evidence type="ECO:0000256" key="1">
    <source>
        <dbReference type="ARBA" id="ARBA00022478"/>
    </source>
</evidence>
<feature type="domain" description="Toprim" evidence="13">
    <location>
        <begin position="258"/>
        <end position="337"/>
    </location>
</feature>
<dbReference type="Proteomes" id="UP000076983">
    <property type="component" value="Unassembled WGS sequence"/>
</dbReference>
<evidence type="ECO:0000256" key="11">
    <source>
        <dbReference type="ARBA" id="ARBA00023163"/>
    </source>
</evidence>
<keyword evidence="1 12" id="KW-0240">DNA-directed RNA polymerase</keyword>
<dbReference type="InterPro" id="IPR002694">
    <property type="entry name" value="Znf_CHC2"/>
</dbReference>
<dbReference type="GO" id="GO:0006269">
    <property type="term" value="P:DNA replication, synthesis of primer"/>
    <property type="evidence" value="ECO:0007669"/>
    <property type="project" value="UniProtKB-UniRule"/>
</dbReference>
<dbReference type="SMART" id="SM00400">
    <property type="entry name" value="ZnF_CHCC"/>
    <property type="match status" value="1"/>
</dbReference>
<accession>A0A168RCJ8</accession>
<keyword evidence="4 12" id="KW-0548">Nucleotidyltransferase</keyword>